<sequence length="151" mass="18406">FIDMFLIRLYNATKYCWELKDIYIHTKNSRQTGDITVYLRCSQRCDRIKKESNSKQIVRVSEIKPAIERYLCNGNIRLIILKHEKRIQLIIEHLVQHQYPIYQNIEVPLEAKNWIKNNITYSVSKIDFYRKLSELKLINPTKHTYHQIYYW</sequence>
<dbReference type="EMBL" id="CAJVQC010152452">
    <property type="protein sequence ID" value="CAG8846697.1"/>
    <property type="molecule type" value="Genomic_DNA"/>
</dbReference>
<feature type="non-terminal residue" evidence="1">
    <location>
        <position position="1"/>
    </location>
</feature>
<name>A0ACA9SRG6_9GLOM</name>
<comment type="caution">
    <text evidence="1">The sequence shown here is derived from an EMBL/GenBank/DDBJ whole genome shotgun (WGS) entry which is preliminary data.</text>
</comment>
<reference evidence="1" key="1">
    <citation type="submission" date="2021-06" db="EMBL/GenBank/DDBJ databases">
        <authorList>
            <person name="Kallberg Y."/>
            <person name="Tangrot J."/>
            <person name="Rosling A."/>
        </authorList>
    </citation>
    <scope>NUCLEOTIDE SEQUENCE</scope>
    <source>
        <strain evidence="1">MA461A</strain>
    </source>
</reference>
<protein>
    <submittedName>
        <fullName evidence="1">1970_t:CDS:1</fullName>
    </submittedName>
</protein>
<feature type="non-terminal residue" evidence="1">
    <location>
        <position position="151"/>
    </location>
</feature>
<proteinExistence type="predicted"/>
<keyword evidence="2" id="KW-1185">Reference proteome</keyword>
<dbReference type="Proteomes" id="UP000789920">
    <property type="component" value="Unassembled WGS sequence"/>
</dbReference>
<evidence type="ECO:0000313" key="2">
    <source>
        <dbReference type="Proteomes" id="UP000789920"/>
    </source>
</evidence>
<evidence type="ECO:0000313" key="1">
    <source>
        <dbReference type="EMBL" id="CAG8846697.1"/>
    </source>
</evidence>
<accession>A0ACA9SRG6</accession>
<organism evidence="1 2">
    <name type="scientific">Racocetra persica</name>
    <dbReference type="NCBI Taxonomy" id="160502"/>
    <lineage>
        <taxon>Eukaryota</taxon>
        <taxon>Fungi</taxon>
        <taxon>Fungi incertae sedis</taxon>
        <taxon>Mucoromycota</taxon>
        <taxon>Glomeromycotina</taxon>
        <taxon>Glomeromycetes</taxon>
        <taxon>Diversisporales</taxon>
        <taxon>Gigasporaceae</taxon>
        <taxon>Racocetra</taxon>
    </lineage>
</organism>
<gene>
    <name evidence="1" type="ORF">RPERSI_LOCUS34277</name>
</gene>